<dbReference type="Gene3D" id="1.10.10.10">
    <property type="entry name" value="Winged helix-like DNA-binding domain superfamily/Winged helix DNA-binding domain"/>
    <property type="match status" value="1"/>
</dbReference>
<accession>A0A1I4CN50</accession>
<dbReference type="InterPro" id="IPR005471">
    <property type="entry name" value="Tscrpt_reg_IclR_N"/>
</dbReference>
<dbReference type="Pfam" id="PF09339">
    <property type="entry name" value="HTH_IclR"/>
    <property type="match status" value="1"/>
</dbReference>
<dbReference type="Pfam" id="PF01614">
    <property type="entry name" value="IclR_C"/>
    <property type="match status" value="1"/>
</dbReference>
<dbReference type="SMART" id="SM00346">
    <property type="entry name" value="HTH_ICLR"/>
    <property type="match status" value="1"/>
</dbReference>
<dbReference type="RefSeq" id="WP_093322142.1">
    <property type="nucleotide sequence ID" value="NZ_FOSZ01000002.1"/>
</dbReference>
<evidence type="ECO:0000259" key="5">
    <source>
        <dbReference type="PROSITE" id="PS51077"/>
    </source>
</evidence>
<dbReference type="PROSITE" id="PS51077">
    <property type="entry name" value="HTH_ICLR"/>
    <property type="match status" value="1"/>
</dbReference>
<dbReference type="CDD" id="cd00093">
    <property type="entry name" value="HTH_XRE"/>
    <property type="match status" value="1"/>
</dbReference>
<keyword evidence="1" id="KW-0805">Transcription regulation</keyword>
<feature type="compositionally biased region" description="Polar residues" evidence="4">
    <location>
        <begin position="1"/>
        <end position="11"/>
    </location>
</feature>
<name>A0A1I4CN50_9RHOB</name>
<dbReference type="Gene3D" id="3.30.450.40">
    <property type="match status" value="1"/>
</dbReference>
<evidence type="ECO:0000256" key="1">
    <source>
        <dbReference type="ARBA" id="ARBA00023015"/>
    </source>
</evidence>
<evidence type="ECO:0000256" key="3">
    <source>
        <dbReference type="ARBA" id="ARBA00023163"/>
    </source>
</evidence>
<feature type="domain" description="HTH iclR-type" evidence="5">
    <location>
        <begin position="22"/>
        <end position="85"/>
    </location>
</feature>
<feature type="domain" description="IclR-ED" evidence="6">
    <location>
        <begin position="86"/>
        <end position="274"/>
    </location>
</feature>
<dbReference type="InterPro" id="IPR050707">
    <property type="entry name" value="HTH_MetabolicPath_Reg"/>
</dbReference>
<dbReference type="Proteomes" id="UP000198851">
    <property type="component" value="Unassembled WGS sequence"/>
</dbReference>
<dbReference type="STRING" id="1280847.SAMN04488036_102334"/>
<keyword evidence="2" id="KW-0238">DNA-binding</keyword>
<dbReference type="InterPro" id="IPR029016">
    <property type="entry name" value="GAF-like_dom_sf"/>
</dbReference>
<dbReference type="EMBL" id="FOSZ01000002">
    <property type="protein sequence ID" value="SFK81679.1"/>
    <property type="molecule type" value="Genomic_DNA"/>
</dbReference>
<dbReference type="InterPro" id="IPR001387">
    <property type="entry name" value="Cro/C1-type_HTH"/>
</dbReference>
<evidence type="ECO:0000256" key="2">
    <source>
        <dbReference type="ARBA" id="ARBA00023125"/>
    </source>
</evidence>
<dbReference type="OrthoDB" id="9807558at2"/>
<organism evidence="7 8">
    <name type="scientific">Shimia haliotis</name>
    <dbReference type="NCBI Taxonomy" id="1280847"/>
    <lineage>
        <taxon>Bacteria</taxon>
        <taxon>Pseudomonadati</taxon>
        <taxon>Pseudomonadota</taxon>
        <taxon>Alphaproteobacteria</taxon>
        <taxon>Rhodobacterales</taxon>
        <taxon>Roseobacteraceae</taxon>
    </lineage>
</organism>
<dbReference type="GO" id="GO:0003700">
    <property type="term" value="F:DNA-binding transcription factor activity"/>
    <property type="evidence" value="ECO:0007669"/>
    <property type="project" value="TreeGrafter"/>
</dbReference>
<proteinExistence type="predicted"/>
<dbReference type="InterPro" id="IPR036388">
    <property type="entry name" value="WH-like_DNA-bd_sf"/>
</dbReference>
<feature type="region of interest" description="Disordered" evidence="4">
    <location>
        <begin position="1"/>
        <end position="20"/>
    </location>
</feature>
<dbReference type="GO" id="GO:0045892">
    <property type="term" value="P:negative regulation of DNA-templated transcription"/>
    <property type="evidence" value="ECO:0007669"/>
    <property type="project" value="TreeGrafter"/>
</dbReference>
<keyword evidence="3" id="KW-0804">Transcription</keyword>
<dbReference type="InterPro" id="IPR014757">
    <property type="entry name" value="Tscrpt_reg_IclR_C"/>
</dbReference>
<evidence type="ECO:0000313" key="7">
    <source>
        <dbReference type="EMBL" id="SFK81679.1"/>
    </source>
</evidence>
<evidence type="ECO:0000256" key="4">
    <source>
        <dbReference type="SAM" id="MobiDB-lite"/>
    </source>
</evidence>
<dbReference type="PANTHER" id="PTHR30136:SF33">
    <property type="entry name" value="TRANSCRIPTIONAL REGULATORY PROTEIN"/>
    <property type="match status" value="1"/>
</dbReference>
<dbReference type="InterPro" id="IPR036390">
    <property type="entry name" value="WH_DNA-bd_sf"/>
</dbReference>
<dbReference type="AlphaFoldDB" id="A0A1I4CN50"/>
<dbReference type="SUPFAM" id="SSF55781">
    <property type="entry name" value="GAF domain-like"/>
    <property type="match status" value="1"/>
</dbReference>
<reference evidence="8" key="1">
    <citation type="submission" date="2016-10" db="EMBL/GenBank/DDBJ databases">
        <authorList>
            <person name="Varghese N."/>
            <person name="Submissions S."/>
        </authorList>
    </citation>
    <scope>NUCLEOTIDE SEQUENCE [LARGE SCALE GENOMIC DNA]</scope>
    <source>
        <strain evidence="8">DSM 28453</strain>
    </source>
</reference>
<dbReference type="GO" id="GO:0003677">
    <property type="term" value="F:DNA binding"/>
    <property type="evidence" value="ECO:0007669"/>
    <property type="project" value="UniProtKB-KW"/>
</dbReference>
<dbReference type="PANTHER" id="PTHR30136">
    <property type="entry name" value="HELIX-TURN-HELIX TRANSCRIPTIONAL REGULATOR, ICLR FAMILY"/>
    <property type="match status" value="1"/>
</dbReference>
<evidence type="ECO:0000313" key="8">
    <source>
        <dbReference type="Proteomes" id="UP000198851"/>
    </source>
</evidence>
<dbReference type="PROSITE" id="PS51078">
    <property type="entry name" value="ICLR_ED"/>
    <property type="match status" value="1"/>
</dbReference>
<sequence>MRKRTQATSEPTKAPENDRQFVTALSRGLEVLRSFRPSDREGLSNRELAERTGLPNSTISRLTYTLMTTGYLLYNETTGRYNIGVPVLGLGFSLLGAMPMREAAKDLMQDLADYAGDGVQVALGARDGPTVTYLACARATNGVVSLQLGVGSRISLARSAMGRAYIAGCIGEEKEEILDLLAAYYGPQDWPETLDGIDNAADQIAQKGFYANYGDWHDGVHSLAVPFPVQDEGSPNMAFNLGGPAHFLPRERMENDLGPRLVAMAQSLHRRGSGY</sequence>
<gene>
    <name evidence="7" type="ORF">SAMN04488036_102334</name>
</gene>
<keyword evidence="8" id="KW-1185">Reference proteome</keyword>
<protein>
    <submittedName>
        <fullName evidence="7">Transcriptional regulator, IclR family</fullName>
    </submittedName>
</protein>
<dbReference type="SUPFAM" id="SSF46785">
    <property type="entry name" value="Winged helix' DNA-binding domain"/>
    <property type="match status" value="1"/>
</dbReference>
<evidence type="ECO:0000259" key="6">
    <source>
        <dbReference type="PROSITE" id="PS51078"/>
    </source>
</evidence>